<evidence type="ECO:0000313" key="4">
    <source>
        <dbReference type="Proteomes" id="UP001494672"/>
    </source>
</evidence>
<dbReference type="RefSeq" id="WP_349093381.1">
    <property type="nucleotide sequence ID" value="NZ_JBBNGJ010000008.1"/>
</dbReference>
<dbReference type="SUPFAM" id="SSF52540">
    <property type="entry name" value="P-loop containing nucleoside triphosphate hydrolases"/>
    <property type="match status" value="1"/>
</dbReference>
<dbReference type="Gene3D" id="3.40.50.300">
    <property type="entry name" value="P-loop containing nucleotide triphosphate hydrolases"/>
    <property type="match status" value="1"/>
</dbReference>
<gene>
    <name evidence="3" type="ORF">AAAU18_11130</name>
</gene>
<dbReference type="InterPro" id="IPR027417">
    <property type="entry name" value="P-loop_NTPase"/>
</dbReference>
<evidence type="ECO:0000259" key="2">
    <source>
        <dbReference type="Pfam" id="PF00437"/>
    </source>
</evidence>
<sequence length="132" mass="14560">MNTGHDGSLSTGHANSARDMLTRLETMVLMGADMPVLAIRQQIASAVDIVVQLGRLRDRSRRCIEISEVTGLEGGEFVMNKLYEFHESNMGKDRGRVEGMLRKINDLHNTSKLVAAGLISVNESSDSRRDVC</sequence>
<dbReference type="Pfam" id="PF00437">
    <property type="entry name" value="T2SSE"/>
    <property type="match status" value="1"/>
</dbReference>
<dbReference type="EMBL" id="JBBNGJ010000008">
    <property type="protein sequence ID" value="MEQ2593461.1"/>
    <property type="molecule type" value="Genomic_DNA"/>
</dbReference>
<accession>A0ABV1IBX0</accession>
<dbReference type="Proteomes" id="UP001494672">
    <property type="component" value="Unassembled WGS sequence"/>
</dbReference>
<evidence type="ECO:0000313" key="3">
    <source>
        <dbReference type="EMBL" id="MEQ2593461.1"/>
    </source>
</evidence>
<comment type="caution">
    <text evidence="3">The sequence shown here is derived from an EMBL/GenBank/DDBJ whole genome shotgun (WGS) entry which is preliminary data.</text>
</comment>
<protein>
    <submittedName>
        <fullName evidence="3">ATPase, T2SS/T4P/T4SS family</fullName>
    </submittedName>
</protein>
<organism evidence="3 4">
    <name type="scientific">Coprococcus aceti</name>
    <dbReference type="NCBI Taxonomy" id="2981786"/>
    <lineage>
        <taxon>Bacteria</taxon>
        <taxon>Bacillati</taxon>
        <taxon>Bacillota</taxon>
        <taxon>Clostridia</taxon>
        <taxon>Lachnospirales</taxon>
        <taxon>Lachnospiraceae</taxon>
        <taxon>Coprococcus</taxon>
    </lineage>
</organism>
<dbReference type="InterPro" id="IPR001482">
    <property type="entry name" value="T2SS/T4SS_dom"/>
</dbReference>
<evidence type="ECO:0000256" key="1">
    <source>
        <dbReference type="ARBA" id="ARBA00006611"/>
    </source>
</evidence>
<name>A0ABV1IBX0_9FIRM</name>
<comment type="similarity">
    <text evidence="1">Belongs to the GSP E family.</text>
</comment>
<proteinExistence type="inferred from homology"/>
<feature type="domain" description="Bacterial type II secretion system protein E" evidence="2">
    <location>
        <begin position="1"/>
        <end position="62"/>
    </location>
</feature>
<reference evidence="3 4" key="1">
    <citation type="submission" date="2024-04" db="EMBL/GenBank/DDBJ databases">
        <title>Human intestinal bacterial collection.</title>
        <authorList>
            <person name="Pauvert C."/>
            <person name="Hitch T.C.A."/>
            <person name="Clavel T."/>
        </authorList>
    </citation>
    <scope>NUCLEOTIDE SEQUENCE [LARGE SCALE GENOMIC DNA]</scope>
    <source>
        <strain evidence="3 4">CLA-AA-H181</strain>
    </source>
</reference>
<keyword evidence="4" id="KW-1185">Reference proteome</keyword>